<gene>
    <name evidence="1" type="ORF">WJX75_003015</name>
</gene>
<comment type="caution">
    <text evidence="1">The sequence shown here is derived from an EMBL/GenBank/DDBJ whole genome shotgun (WGS) entry which is preliminary data.</text>
</comment>
<dbReference type="EMBL" id="JALJOT010000009">
    <property type="protein sequence ID" value="KAK9907402.1"/>
    <property type="molecule type" value="Genomic_DNA"/>
</dbReference>
<sequence>MELRTSLLRHSRPALPDSLELPFWHSATGASIARPASFTGDKATQDAVEGADLLGDGIKRVGGSDQAIKQ</sequence>
<evidence type="ECO:0000313" key="2">
    <source>
        <dbReference type="Proteomes" id="UP001491310"/>
    </source>
</evidence>
<organism evidence="1 2">
    <name type="scientific">Coccomyxa subellipsoidea</name>
    <dbReference type="NCBI Taxonomy" id="248742"/>
    <lineage>
        <taxon>Eukaryota</taxon>
        <taxon>Viridiplantae</taxon>
        <taxon>Chlorophyta</taxon>
        <taxon>core chlorophytes</taxon>
        <taxon>Trebouxiophyceae</taxon>
        <taxon>Trebouxiophyceae incertae sedis</taxon>
        <taxon>Coccomyxaceae</taxon>
        <taxon>Coccomyxa</taxon>
    </lineage>
</organism>
<name>A0ABR2YLR0_9CHLO</name>
<protein>
    <submittedName>
        <fullName evidence="1">Uncharacterized protein</fullName>
    </submittedName>
</protein>
<reference evidence="1 2" key="1">
    <citation type="journal article" date="2024" name="Nat. Commun.">
        <title>Phylogenomics reveals the evolutionary origins of lichenization in chlorophyte algae.</title>
        <authorList>
            <person name="Puginier C."/>
            <person name="Libourel C."/>
            <person name="Otte J."/>
            <person name="Skaloud P."/>
            <person name="Haon M."/>
            <person name="Grisel S."/>
            <person name="Petersen M."/>
            <person name="Berrin J.G."/>
            <person name="Delaux P.M."/>
            <person name="Dal Grande F."/>
            <person name="Keller J."/>
        </authorList>
    </citation>
    <scope>NUCLEOTIDE SEQUENCE [LARGE SCALE GENOMIC DNA]</scope>
    <source>
        <strain evidence="1 2">SAG 216-7</strain>
    </source>
</reference>
<keyword evidence="2" id="KW-1185">Reference proteome</keyword>
<proteinExistence type="predicted"/>
<accession>A0ABR2YLR0</accession>
<evidence type="ECO:0000313" key="1">
    <source>
        <dbReference type="EMBL" id="KAK9907402.1"/>
    </source>
</evidence>
<dbReference type="Proteomes" id="UP001491310">
    <property type="component" value="Unassembled WGS sequence"/>
</dbReference>